<dbReference type="PANTHER" id="PTHR22028">
    <property type="entry name" value="SFI1 SPINDLE BODY DOMAIN-CONTAINING PROTEIN-RELATED"/>
    <property type="match status" value="1"/>
</dbReference>
<dbReference type="PANTHER" id="PTHR22028:SF5">
    <property type="entry name" value="COILED-COIL DOMAIN-CONTAINING PROTEIN 191"/>
    <property type="match status" value="1"/>
</dbReference>
<keyword evidence="2" id="KW-1185">Reference proteome</keyword>
<evidence type="ECO:0000313" key="2">
    <source>
        <dbReference type="Proteomes" id="UP000092443"/>
    </source>
</evidence>
<evidence type="ECO:0000256" key="1">
    <source>
        <dbReference type="SAM" id="Coils"/>
    </source>
</evidence>
<evidence type="ECO:0000313" key="3">
    <source>
        <dbReference type="RefSeq" id="XP_037885167.1"/>
    </source>
</evidence>
<reference evidence="3" key="1">
    <citation type="submission" date="2025-08" db="UniProtKB">
        <authorList>
            <consortium name="RefSeq"/>
        </authorList>
    </citation>
    <scope>IDENTIFICATION</scope>
    <source>
        <tissue evidence="3">Whole body pupa</tissue>
    </source>
</reference>
<proteinExistence type="predicted"/>
<accession>A0A8U0WHF3</accession>
<gene>
    <name evidence="3" type="primary">LOC119634838</name>
</gene>
<keyword evidence="1" id="KW-0175">Coiled coil</keyword>
<name>A0A8U0WHF3_9MUSC</name>
<dbReference type="RefSeq" id="XP_037885167.1">
    <property type="nucleotide sequence ID" value="XM_038029239.1"/>
</dbReference>
<dbReference type="InterPro" id="IPR052270">
    <property type="entry name" value="CACF_protein"/>
</dbReference>
<dbReference type="GeneID" id="119634838"/>
<organism evidence="2 3">
    <name type="scientific">Glossina fuscipes</name>
    <dbReference type="NCBI Taxonomy" id="7396"/>
    <lineage>
        <taxon>Eukaryota</taxon>
        <taxon>Metazoa</taxon>
        <taxon>Ecdysozoa</taxon>
        <taxon>Arthropoda</taxon>
        <taxon>Hexapoda</taxon>
        <taxon>Insecta</taxon>
        <taxon>Pterygota</taxon>
        <taxon>Neoptera</taxon>
        <taxon>Endopterygota</taxon>
        <taxon>Diptera</taxon>
        <taxon>Brachycera</taxon>
        <taxon>Muscomorpha</taxon>
        <taxon>Hippoboscoidea</taxon>
        <taxon>Glossinidae</taxon>
        <taxon>Glossina</taxon>
    </lineage>
</organism>
<dbReference type="Proteomes" id="UP000092443">
    <property type="component" value="Unplaced"/>
</dbReference>
<feature type="coiled-coil region" evidence="1">
    <location>
        <begin position="865"/>
        <end position="897"/>
    </location>
</feature>
<dbReference type="KEGG" id="gfs:119634838"/>
<protein>
    <submittedName>
        <fullName evidence="3">Uncharacterized protein LOC119634838</fullName>
    </submittedName>
</protein>
<sequence>MSHVRREKPSTFVKETRWDRIRKRHHTNAIVQTLKTEAVKRFIEMDFIGKHQNKIMNGIAEDRPLDPILVMNIRHEMFKRAPHKLTLASTVSQNKRDACIAHNLNVEDRYLENQLQRFREHLKKEHQRRKIPRRQLESLLIDNRGIMKSFNLNEKCLRELYKTPIEVLNEVNELYTKCNNEKEKYKGTDTTTKCHASVASKEESRPSLMLILEGKLERNKGCNEDITTTVYNEINSMPANEIIQKSPLDSQREAICSKDMSKLLSDVKIDDQGLELGDQRSQKCTKEDSNHQPLKLIEFDHFLALKDKEVTDECLHYSETQEINQLINADNVEESTEKDMNNVKGDSPVGDESNNLKRIFEENTIITFNFNENMTLSKSDKIGEETALKSNTQMPLENDVESDEKGNGIKIAEEIFQLSGNAAIIDKIVPIKEKDDTAIITDEFVEINDLIRRQKEKENDFPFNRIENSPPIASFHEIPTIIHSELTVISKPKRNTVNLTNLCNDPEKVQTLQDPRNIEDHFDNNVEGVSYAEHRCVRFDEAVAVCNAARQNSGSARTDHAIDSVIADLAAEAAKELEQEGREKCKKINCKPPEMRDLKSGLTLKGCSLEAQSLLMVTGGKMPSSCEPRNLNEMFYYPSESVSTNEDHHDSLSSVNEEQRKIIEKLFETRSTQANLSIMRKYFIRWTHFKTIEKIERENVGDCRLDRVGKINIFLDKVRFEKDRLNKLQKTATADGLAEENVVNSKKDIASNVIKAKKYQNKIKVQQDIIDLQRVKLERQERIIMELKLGKLSEETKEARQELKEDLKTAIRSGDPKLKAKAKTLQLIGNLKDRNDDDRFGRLEGKALEPAFLRNMQERALARSIRQEQARQRRLKIEAEKEAQKLALEEAKRLEDEETKRLRVETWNEKRRQERMAKILKERERQRAADNMKKAQEFCRRLLLSRIGMEGFKRLLERRREKFRKYQELRLKLNKKRYLQAWFTVYCIAKARRDKKADDFYECILKRRIMNWWCCYVEMERSKVNVAVDWYDFKLVEGVFRKWWAHAKRMRIIEESKMKQACSHHEWQLKWKVLDCWRRLKQMLQLERETEERRQKWRMKIWELIPDYTPAKDDLEFI</sequence>
<dbReference type="AlphaFoldDB" id="A0A8U0WHF3"/>